<reference evidence="2 3" key="1">
    <citation type="submission" date="2019-05" db="EMBL/GenBank/DDBJ databases">
        <title>Mumia sp. nov., isolated from the intestinal contents of plateau pika (Ochotona curzoniae) in the Qinghai-Tibet plateau of China.</title>
        <authorList>
            <person name="Tian Z."/>
        </authorList>
    </citation>
    <scope>NUCLEOTIDE SEQUENCE [LARGE SCALE GENOMIC DNA]</scope>
    <source>
        <strain evidence="3">527</strain>
    </source>
</reference>
<dbReference type="EMBL" id="VDFR01000008">
    <property type="protein sequence ID" value="TNC51379.1"/>
    <property type="molecule type" value="Genomic_DNA"/>
</dbReference>
<dbReference type="GO" id="GO:0016747">
    <property type="term" value="F:acyltransferase activity, transferring groups other than amino-acyl groups"/>
    <property type="evidence" value="ECO:0007669"/>
    <property type="project" value="InterPro"/>
</dbReference>
<proteinExistence type="predicted"/>
<dbReference type="Gene3D" id="3.40.630.30">
    <property type="match status" value="1"/>
</dbReference>
<gene>
    <name evidence="2" type="ORF">FHE65_01610</name>
</gene>
<name>A0A5C4N3H2_9ACTN</name>
<protein>
    <submittedName>
        <fullName evidence="2">GNAT family N-acetyltransferase</fullName>
    </submittedName>
</protein>
<dbReference type="InterPro" id="IPR000182">
    <property type="entry name" value="GNAT_dom"/>
</dbReference>
<dbReference type="Pfam" id="PF00583">
    <property type="entry name" value="Acetyltransf_1"/>
    <property type="match status" value="1"/>
</dbReference>
<evidence type="ECO:0000313" key="2">
    <source>
        <dbReference type="EMBL" id="TNC51379.1"/>
    </source>
</evidence>
<dbReference type="Proteomes" id="UP000306740">
    <property type="component" value="Unassembled WGS sequence"/>
</dbReference>
<accession>A0A5C4N3H2</accession>
<keyword evidence="2" id="KW-0808">Transferase</keyword>
<dbReference type="OrthoDB" id="4256927at2"/>
<sequence>MTSTLEVKNEVCTRRGAATDGALMEEFLVGLSPRSFYLRFLTGFGPGALPRLVKHLLVPEEVGGSLLAFRDGTVVGHGMWAPAPDLSGASGDARPAAEIGIVVADAYQGQGIGSRLVDDLVGWVACRGLTEVQAVVSAENQVVRRMITGRVSDVRYTRDGPLITATAAAHSLL</sequence>
<dbReference type="CDD" id="cd04301">
    <property type="entry name" value="NAT_SF"/>
    <property type="match status" value="1"/>
</dbReference>
<dbReference type="RefSeq" id="WP_139105072.1">
    <property type="nucleotide sequence ID" value="NZ_VDFR01000008.1"/>
</dbReference>
<dbReference type="InterPro" id="IPR016181">
    <property type="entry name" value="Acyl_CoA_acyltransferase"/>
</dbReference>
<evidence type="ECO:0000313" key="3">
    <source>
        <dbReference type="Proteomes" id="UP000306740"/>
    </source>
</evidence>
<dbReference type="SUPFAM" id="SSF55729">
    <property type="entry name" value="Acyl-CoA N-acyltransferases (Nat)"/>
    <property type="match status" value="1"/>
</dbReference>
<evidence type="ECO:0000259" key="1">
    <source>
        <dbReference type="PROSITE" id="PS51186"/>
    </source>
</evidence>
<dbReference type="AlphaFoldDB" id="A0A5C4N3H2"/>
<comment type="caution">
    <text evidence="2">The sequence shown here is derived from an EMBL/GenBank/DDBJ whole genome shotgun (WGS) entry which is preliminary data.</text>
</comment>
<organism evidence="2 3">
    <name type="scientific">Mumia zhuanghuii</name>
    <dbReference type="NCBI Taxonomy" id="2585211"/>
    <lineage>
        <taxon>Bacteria</taxon>
        <taxon>Bacillati</taxon>
        <taxon>Actinomycetota</taxon>
        <taxon>Actinomycetes</taxon>
        <taxon>Propionibacteriales</taxon>
        <taxon>Nocardioidaceae</taxon>
        <taxon>Mumia</taxon>
    </lineage>
</organism>
<feature type="domain" description="N-acetyltransferase" evidence="1">
    <location>
        <begin position="11"/>
        <end position="161"/>
    </location>
</feature>
<dbReference type="PROSITE" id="PS51186">
    <property type="entry name" value="GNAT"/>
    <property type="match status" value="1"/>
</dbReference>